<name>A0A7R8CVC8_LEPSM</name>
<dbReference type="PROSITE" id="PS50850">
    <property type="entry name" value="MFS"/>
    <property type="match status" value="1"/>
</dbReference>
<feature type="transmembrane region" description="Helical" evidence="8">
    <location>
        <begin position="479"/>
        <end position="498"/>
    </location>
</feature>
<keyword evidence="6 8" id="KW-1133">Transmembrane helix</keyword>
<dbReference type="InterPro" id="IPR005828">
    <property type="entry name" value="MFS_sugar_transport-like"/>
</dbReference>
<dbReference type="GO" id="GO:0005886">
    <property type="term" value="C:plasma membrane"/>
    <property type="evidence" value="ECO:0007669"/>
    <property type="project" value="UniProtKB-SubCell"/>
</dbReference>
<dbReference type="PANTHER" id="PTHR48021">
    <property type="match status" value="1"/>
</dbReference>
<evidence type="ECO:0000313" key="10">
    <source>
        <dbReference type="EMBL" id="CAF2892979.1"/>
    </source>
</evidence>
<feature type="transmembrane region" description="Helical" evidence="8">
    <location>
        <begin position="72"/>
        <end position="92"/>
    </location>
</feature>
<dbReference type="PANTHER" id="PTHR48021:SF1">
    <property type="entry name" value="GH07001P-RELATED"/>
    <property type="match status" value="1"/>
</dbReference>
<dbReference type="InterPro" id="IPR050549">
    <property type="entry name" value="MFS_Trehalose_Transporter"/>
</dbReference>
<keyword evidence="5 8" id="KW-0812">Transmembrane</keyword>
<dbReference type="EMBL" id="HG994582">
    <property type="protein sequence ID" value="CAF2892979.1"/>
    <property type="molecule type" value="Genomic_DNA"/>
</dbReference>
<evidence type="ECO:0000256" key="3">
    <source>
        <dbReference type="ARBA" id="ARBA00022475"/>
    </source>
</evidence>
<dbReference type="GO" id="GO:0022857">
    <property type="term" value="F:transmembrane transporter activity"/>
    <property type="evidence" value="ECO:0007669"/>
    <property type="project" value="InterPro"/>
</dbReference>
<evidence type="ECO:0000259" key="9">
    <source>
        <dbReference type="PROSITE" id="PS50850"/>
    </source>
</evidence>
<evidence type="ECO:0000256" key="2">
    <source>
        <dbReference type="ARBA" id="ARBA00022448"/>
    </source>
</evidence>
<dbReference type="InterPro" id="IPR036259">
    <property type="entry name" value="MFS_trans_sf"/>
</dbReference>
<feature type="domain" description="Major facilitator superfamily (MFS) profile" evidence="9">
    <location>
        <begin position="70"/>
        <end position="502"/>
    </location>
</feature>
<evidence type="ECO:0000256" key="8">
    <source>
        <dbReference type="SAM" id="Phobius"/>
    </source>
</evidence>
<gene>
    <name evidence="10" type="ORF">LSAA_7005</name>
</gene>
<dbReference type="Proteomes" id="UP000675881">
    <property type="component" value="Chromosome 3"/>
</dbReference>
<feature type="transmembrane region" description="Helical" evidence="8">
    <location>
        <begin position="413"/>
        <end position="436"/>
    </location>
</feature>
<evidence type="ECO:0000256" key="4">
    <source>
        <dbReference type="ARBA" id="ARBA00022597"/>
    </source>
</evidence>
<keyword evidence="3" id="KW-1003">Cell membrane</keyword>
<dbReference type="OrthoDB" id="6612291at2759"/>
<dbReference type="Gene3D" id="1.20.1250.20">
    <property type="entry name" value="MFS general substrate transporter like domains"/>
    <property type="match status" value="1"/>
</dbReference>
<feature type="transmembrane region" description="Helical" evidence="8">
    <location>
        <begin position="315"/>
        <end position="338"/>
    </location>
</feature>
<evidence type="ECO:0000256" key="6">
    <source>
        <dbReference type="ARBA" id="ARBA00022989"/>
    </source>
</evidence>
<feature type="transmembrane region" description="Helical" evidence="8">
    <location>
        <begin position="143"/>
        <end position="162"/>
    </location>
</feature>
<dbReference type="PROSITE" id="PS00217">
    <property type="entry name" value="SUGAR_TRANSPORT_2"/>
    <property type="match status" value="1"/>
</dbReference>
<accession>A0A7R8CVC8</accession>
<organism evidence="10 11">
    <name type="scientific">Lepeophtheirus salmonis</name>
    <name type="common">Salmon louse</name>
    <name type="synonym">Caligus salmonis</name>
    <dbReference type="NCBI Taxonomy" id="72036"/>
    <lineage>
        <taxon>Eukaryota</taxon>
        <taxon>Metazoa</taxon>
        <taxon>Ecdysozoa</taxon>
        <taxon>Arthropoda</taxon>
        <taxon>Crustacea</taxon>
        <taxon>Multicrustacea</taxon>
        <taxon>Hexanauplia</taxon>
        <taxon>Copepoda</taxon>
        <taxon>Siphonostomatoida</taxon>
        <taxon>Caligidae</taxon>
        <taxon>Lepeophtheirus</taxon>
    </lineage>
</organism>
<dbReference type="InterPro" id="IPR020846">
    <property type="entry name" value="MFS_dom"/>
</dbReference>
<dbReference type="InterPro" id="IPR005829">
    <property type="entry name" value="Sugar_transporter_CS"/>
</dbReference>
<feature type="transmembrane region" description="Helical" evidence="8">
    <location>
        <begin position="448"/>
        <end position="467"/>
    </location>
</feature>
<feature type="transmembrane region" description="Helical" evidence="8">
    <location>
        <begin position="112"/>
        <end position="131"/>
    </location>
</feature>
<keyword evidence="2" id="KW-0813">Transport</keyword>
<protein>
    <submittedName>
        <fullName evidence="10">(salmon louse) hypothetical protein</fullName>
    </submittedName>
</protein>
<evidence type="ECO:0000256" key="7">
    <source>
        <dbReference type="ARBA" id="ARBA00023136"/>
    </source>
</evidence>
<keyword evidence="7 8" id="KW-0472">Membrane</keyword>
<evidence type="ECO:0000256" key="1">
    <source>
        <dbReference type="ARBA" id="ARBA00004651"/>
    </source>
</evidence>
<reference evidence="10" key="1">
    <citation type="submission" date="2021-02" db="EMBL/GenBank/DDBJ databases">
        <authorList>
            <person name="Bekaert M."/>
        </authorList>
    </citation>
    <scope>NUCLEOTIDE SEQUENCE</scope>
    <source>
        <strain evidence="10">IoA-00</strain>
    </source>
</reference>
<dbReference type="AlphaFoldDB" id="A0A7R8CVC8"/>
<comment type="subcellular location">
    <subcellularLocation>
        <location evidence="1">Cell membrane</location>
        <topology evidence="1">Multi-pass membrane protein</topology>
    </subcellularLocation>
</comment>
<evidence type="ECO:0000313" key="11">
    <source>
        <dbReference type="Proteomes" id="UP000675881"/>
    </source>
</evidence>
<feature type="transmembrane region" description="Helical" evidence="8">
    <location>
        <begin position="225"/>
        <end position="244"/>
    </location>
</feature>
<dbReference type="SUPFAM" id="SSF103473">
    <property type="entry name" value="MFS general substrate transporter"/>
    <property type="match status" value="1"/>
</dbReference>
<feature type="transmembrane region" description="Helical" evidence="8">
    <location>
        <begin position="380"/>
        <end position="401"/>
    </location>
</feature>
<dbReference type="FunFam" id="1.20.1250.20:FF:000218">
    <property type="entry name" value="facilitated trehalose transporter Tret1"/>
    <property type="match status" value="1"/>
</dbReference>
<feature type="transmembrane region" description="Helical" evidence="8">
    <location>
        <begin position="350"/>
        <end position="373"/>
    </location>
</feature>
<evidence type="ECO:0000256" key="5">
    <source>
        <dbReference type="ARBA" id="ARBA00022692"/>
    </source>
</evidence>
<sequence>MNGRKYLAIDLLYFKEHELIEEKEPDQEINLIKREINCSKLLSLGFLLKERVNTYLRLTPYFVGDEYPRGGFTINLAFITNGFALAYPTIALSQLTNNGTESCSFVMSKEEGSWFAGLLGIGGICGSVFFGTLIGQRIGNRKTLLLAAILDIIGWLLIAFAVNSPMMMGGRFLNGVFVGTIGPSGYTFLSEIMHRKHRASCSQATSVAISAGMLVTYGLGSVISWNLLAIGCGISSVLFFIMLLTMPDSPYWNASIGKIEEAKKSLSHFRSKKDDVEEEFKEIMEGIQKSIKKEKISFFEAMKLLFTDETCYKPFIILSVLFLIQTLSGLYAVIAYAIQVLEESRTPIDTNLGTIISGAMRLFFGTLAIPLFFYLPRKTLMYISTGLACLSISSLGILGLLELETNTFTTYFPVGAISLYMVSFTFGFQSIPFLYLGEYYPPHVRQHLAGLTSTLRFLGFFIMLKLFPQMMEFFGPNYTFIFLGLVCLFAGIYAKVVLPETKGLTLNQIQDLFRTKKECSDVETNRL</sequence>
<keyword evidence="4" id="KW-0762">Sugar transport</keyword>
<proteinExistence type="predicted"/>
<keyword evidence="11" id="KW-1185">Reference proteome</keyword>
<dbReference type="Pfam" id="PF00083">
    <property type="entry name" value="Sugar_tr"/>
    <property type="match status" value="1"/>
</dbReference>